<sequence length="338" mass="40532">MTSRSLSDIQYEIERYEGTINLILLCRFFINDKFKNLKFYPPEESFYTDYQVEPVAPDFSLLDKKQTLGVVCEVKAGLPQNEQYLKNVIDEKLNRYLNLIKGWSLDESKFALIQYTLLFIAHVDNIDKLRAYLIKKNNESQFKKKVSVWEYQIHSDQYGKGLRFFRIRFYCGESNIKELDNEANIGYSVLGNELDRERGTCLFTTDPPVEYTIMNLWIFIFSYFAVKRGQEFKISTDEINKLIKKQFMRWGGKKTLLRRSWIVDALKKMVDYKLINKEEEKDSYNVKYEKRNKKDFLDMIKEKFEKESEEIKEPEFKRKKEVEVKKKQLKLNSNYQEK</sequence>
<name>A0A0F9EH23_9ZZZZ</name>
<accession>A0A0F9EH23</accession>
<evidence type="ECO:0000313" key="1">
    <source>
        <dbReference type="EMBL" id="KKL73388.1"/>
    </source>
</evidence>
<gene>
    <name evidence="1" type="ORF">LCGC14_2075420</name>
</gene>
<dbReference type="EMBL" id="LAZR01024975">
    <property type="protein sequence ID" value="KKL73388.1"/>
    <property type="molecule type" value="Genomic_DNA"/>
</dbReference>
<proteinExistence type="predicted"/>
<organism evidence="1">
    <name type="scientific">marine sediment metagenome</name>
    <dbReference type="NCBI Taxonomy" id="412755"/>
    <lineage>
        <taxon>unclassified sequences</taxon>
        <taxon>metagenomes</taxon>
        <taxon>ecological metagenomes</taxon>
    </lineage>
</organism>
<protein>
    <submittedName>
        <fullName evidence="1">Uncharacterized protein</fullName>
    </submittedName>
</protein>
<reference evidence="1" key="1">
    <citation type="journal article" date="2015" name="Nature">
        <title>Complex archaea that bridge the gap between prokaryotes and eukaryotes.</title>
        <authorList>
            <person name="Spang A."/>
            <person name="Saw J.H."/>
            <person name="Jorgensen S.L."/>
            <person name="Zaremba-Niedzwiedzka K."/>
            <person name="Martijn J."/>
            <person name="Lind A.E."/>
            <person name="van Eijk R."/>
            <person name="Schleper C."/>
            <person name="Guy L."/>
            <person name="Ettema T.J."/>
        </authorList>
    </citation>
    <scope>NUCLEOTIDE SEQUENCE</scope>
</reference>
<dbReference type="AlphaFoldDB" id="A0A0F9EH23"/>
<comment type="caution">
    <text evidence="1">The sequence shown here is derived from an EMBL/GenBank/DDBJ whole genome shotgun (WGS) entry which is preliminary data.</text>
</comment>